<dbReference type="EMBL" id="AGNL01040765">
    <property type="protein sequence ID" value="EJK51920.1"/>
    <property type="molecule type" value="Genomic_DNA"/>
</dbReference>
<feature type="compositionally biased region" description="Basic and acidic residues" evidence="1">
    <location>
        <begin position="56"/>
        <end position="69"/>
    </location>
</feature>
<proteinExistence type="predicted"/>
<name>K0RF93_THAOC</name>
<evidence type="ECO:0000313" key="2">
    <source>
        <dbReference type="EMBL" id="EJK51920.1"/>
    </source>
</evidence>
<evidence type="ECO:0000313" key="3">
    <source>
        <dbReference type="Proteomes" id="UP000266841"/>
    </source>
</evidence>
<keyword evidence="3" id="KW-1185">Reference proteome</keyword>
<gene>
    <name evidence="2" type="ORF">THAOC_28864</name>
</gene>
<comment type="caution">
    <text evidence="2">The sequence shown here is derived from an EMBL/GenBank/DDBJ whole genome shotgun (WGS) entry which is preliminary data.</text>
</comment>
<reference evidence="2 3" key="1">
    <citation type="journal article" date="2012" name="Genome Biol.">
        <title>Genome and low-iron response of an oceanic diatom adapted to chronic iron limitation.</title>
        <authorList>
            <person name="Lommer M."/>
            <person name="Specht M."/>
            <person name="Roy A.S."/>
            <person name="Kraemer L."/>
            <person name="Andreson R."/>
            <person name="Gutowska M.A."/>
            <person name="Wolf J."/>
            <person name="Bergner S.V."/>
            <person name="Schilhabel M.B."/>
            <person name="Klostermeier U.C."/>
            <person name="Beiko R.G."/>
            <person name="Rosenstiel P."/>
            <person name="Hippler M."/>
            <person name="Laroche J."/>
        </authorList>
    </citation>
    <scope>NUCLEOTIDE SEQUENCE [LARGE SCALE GENOMIC DNA]</scope>
    <source>
        <strain evidence="2 3">CCMP1005</strain>
    </source>
</reference>
<sequence>MAAKYPPTSPMDGSMLGGNTPTMNCLVKRPMRNFFNGKRESPSTPETNVSSVDNVRFNKEVDNQEDPKHKLAGTPSTGPKRNGISKYAATSYWTPEPKLARNSPVLKSPPAPPIAPPIPSSNLEPMIGINTVASESKHDADGPSDGSFSNAFVYQVQPAECQGDNVEQQGLGSRRRRSLRPPRLHLMEPSYSGGICLPEAKRRQTWDPSMLKLTLNDCDNLDKHELKLFPAQELSPSKFCLLSVKQLGKKSGNTLWIAPNTNTWPIGDKGINKMIITGTNVIVSLNVRLESRK</sequence>
<evidence type="ECO:0000256" key="1">
    <source>
        <dbReference type="SAM" id="MobiDB-lite"/>
    </source>
</evidence>
<organism evidence="2 3">
    <name type="scientific">Thalassiosira oceanica</name>
    <name type="common">Marine diatom</name>
    <dbReference type="NCBI Taxonomy" id="159749"/>
    <lineage>
        <taxon>Eukaryota</taxon>
        <taxon>Sar</taxon>
        <taxon>Stramenopiles</taxon>
        <taxon>Ochrophyta</taxon>
        <taxon>Bacillariophyta</taxon>
        <taxon>Coscinodiscophyceae</taxon>
        <taxon>Thalassiosirophycidae</taxon>
        <taxon>Thalassiosirales</taxon>
        <taxon>Thalassiosiraceae</taxon>
        <taxon>Thalassiosira</taxon>
    </lineage>
</organism>
<accession>K0RF93</accession>
<dbReference type="AlphaFoldDB" id="K0RF93"/>
<protein>
    <submittedName>
        <fullName evidence="2">Uncharacterized protein</fullName>
    </submittedName>
</protein>
<feature type="region of interest" description="Disordered" evidence="1">
    <location>
        <begin position="1"/>
        <end position="84"/>
    </location>
</feature>
<feature type="compositionally biased region" description="Polar residues" evidence="1">
    <location>
        <begin position="42"/>
        <end position="53"/>
    </location>
</feature>
<dbReference type="Proteomes" id="UP000266841">
    <property type="component" value="Unassembled WGS sequence"/>
</dbReference>